<dbReference type="SUPFAM" id="SSF81799">
    <property type="entry name" value="Putative methyltransferase TM0872, insert domain"/>
    <property type="match status" value="1"/>
</dbReference>
<evidence type="ECO:0000313" key="9">
    <source>
        <dbReference type="Proteomes" id="UP000761264"/>
    </source>
</evidence>
<dbReference type="NCBIfam" id="TIGR00006">
    <property type="entry name" value="16S rRNA (cytosine(1402)-N(4))-methyltransferase RsmH"/>
    <property type="match status" value="1"/>
</dbReference>
<comment type="function">
    <text evidence="6">Specifically methylates the N4 position of cytidine in position 1402 (C1402) of 16S rRNA.</text>
</comment>
<feature type="region of interest" description="Disordered" evidence="7">
    <location>
        <begin position="270"/>
        <end position="342"/>
    </location>
</feature>
<comment type="similarity">
    <text evidence="1 6">Belongs to the methyltransferase superfamily. RsmH family.</text>
</comment>
<dbReference type="Proteomes" id="UP000761264">
    <property type="component" value="Unassembled WGS sequence"/>
</dbReference>
<feature type="binding site" evidence="6">
    <location>
        <position position="83"/>
    </location>
    <ligand>
        <name>S-adenosyl-L-methionine</name>
        <dbReference type="ChEBI" id="CHEBI:59789"/>
    </ligand>
</feature>
<keyword evidence="4 6" id="KW-0808">Transferase</keyword>
<dbReference type="RefSeq" id="WP_167223389.1">
    <property type="nucleotide sequence ID" value="NZ_JAAQPH010000005.1"/>
</dbReference>
<gene>
    <name evidence="6 8" type="primary">rsmH</name>
    <name evidence="8" type="ORF">HBA54_08440</name>
</gene>
<feature type="binding site" evidence="6">
    <location>
        <begin position="38"/>
        <end position="40"/>
    </location>
    <ligand>
        <name>S-adenosyl-L-methionine</name>
        <dbReference type="ChEBI" id="CHEBI:59789"/>
    </ligand>
</feature>
<dbReference type="PANTHER" id="PTHR11265:SF0">
    <property type="entry name" value="12S RRNA N4-METHYLCYTIDINE METHYLTRANSFERASE"/>
    <property type="match status" value="1"/>
</dbReference>
<keyword evidence="5 6" id="KW-0949">S-adenosyl-L-methionine</keyword>
<feature type="binding site" evidence="6">
    <location>
        <position position="111"/>
    </location>
    <ligand>
        <name>S-adenosyl-L-methionine</name>
        <dbReference type="ChEBI" id="CHEBI:59789"/>
    </ligand>
</feature>
<keyword evidence="2 6" id="KW-0698">rRNA processing</keyword>
<dbReference type="HAMAP" id="MF_01007">
    <property type="entry name" value="16SrRNA_methyltr_H"/>
    <property type="match status" value="1"/>
</dbReference>
<accession>A0A967C8S0</accession>
<feature type="binding site" evidence="6">
    <location>
        <position position="104"/>
    </location>
    <ligand>
        <name>S-adenosyl-L-methionine</name>
        <dbReference type="ChEBI" id="CHEBI:59789"/>
    </ligand>
</feature>
<dbReference type="Gene3D" id="3.40.50.150">
    <property type="entry name" value="Vaccinia Virus protein VP39"/>
    <property type="match status" value="1"/>
</dbReference>
<dbReference type="AlphaFoldDB" id="A0A967C8S0"/>
<evidence type="ECO:0000256" key="6">
    <source>
        <dbReference type="HAMAP-Rule" id="MF_01007"/>
    </source>
</evidence>
<dbReference type="PANTHER" id="PTHR11265">
    <property type="entry name" value="S-ADENOSYL-METHYLTRANSFERASE MRAW"/>
    <property type="match status" value="1"/>
</dbReference>
<keyword evidence="3 6" id="KW-0489">Methyltransferase</keyword>
<dbReference type="GO" id="GO:0005737">
    <property type="term" value="C:cytoplasm"/>
    <property type="evidence" value="ECO:0007669"/>
    <property type="project" value="UniProtKB-SubCell"/>
</dbReference>
<evidence type="ECO:0000256" key="3">
    <source>
        <dbReference type="ARBA" id="ARBA00022603"/>
    </source>
</evidence>
<organism evidence="8 9">
    <name type="scientific">Pelagibius litoralis</name>
    <dbReference type="NCBI Taxonomy" id="374515"/>
    <lineage>
        <taxon>Bacteria</taxon>
        <taxon>Pseudomonadati</taxon>
        <taxon>Pseudomonadota</taxon>
        <taxon>Alphaproteobacteria</taxon>
        <taxon>Rhodospirillales</taxon>
        <taxon>Rhodovibrionaceae</taxon>
        <taxon>Pelagibius</taxon>
    </lineage>
</organism>
<dbReference type="EMBL" id="JAAQPH010000005">
    <property type="protein sequence ID" value="NIA68617.1"/>
    <property type="molecule type" value="Genomic_DNA"/>
</dbReference>
<reference evidence="8" key="1">
    <citation type="submission" date="2020-03" db="EMBL/GenBank/DDBJ databases">
        <title>Genome of Pelagibius litoralis DSM 21314T.</title>
        <authorList>
            <person name="Wang G."/>
        </authorList>
    </citation>
    <scope>NUCLEOTIDE SEQUENCE</scope>
    <source>
        <strain evidence="8">DSM 21314</strain>
    </source>
</reference>
<sequence>MTGGAAGSAHKPVLLTEVLEALAPRDGAIYVDGTFGAGGYSRAILDAADCTVWGIDRDRGAVARGRRLAEDYPGRLHMIEGCFGDMKTLLAGRLDSPLDGIALDLGVSSMQIDEAGRGFSFRFDGPLDMRMEGPDDSGKTSARPSAADLVNTLPEAELADIIYRYGEERRSRQVAHAIVKARSDKPITRTGELAELVRSAVKKGVKRSSAKSIDPATRTFQALRILVNDELGELERGLEAAEQLLRPGGRLAVVSFHSLEDRQVKHFLRARSRETPARSRHLPPVQDDAQPAPTFRPLFRGSKTAGEAECRGNPRARSAHLRAAERNDAPAPDKATQQGGRP</sequence>
<evidence type="ECO:0000313" key="8">
    <source>
        <dbReference type="EMBL" id="NIA68617.1"/>
    </source>
</evidence>
<dbReference type="Pfam" id="PF01795">
    <property type="entry name" value="Methyltransf_5"/>
    <property type="match status" value="1"/>
</dbReference>
<keyword evidence="6" id="KW-0963">Cytoplasm</keyword>
<dbReference type="InterPro" id="IPR029063">
    <property type="entry name" value="SAM-dependent_MTases_sf"/>
</dbReference>
<evidence type="ECO:0000256" key="2">
    <source>
        <dbReference type="ARBA" id="ARBA00022552"/>
    </source>
</evidence>
<name>A0A967C8S0_9PROT</name>
<evidence type="ECO:0000256" key="5">
    <source>
        <dbReference type="ARBA" id="ARBA00022691"/>
    </source>
</evidence>
<evidence type="ECO:0000256" key="4">
    <source>
        <dbReference type="ARBA" id="ARBA00022679"/>
    </source>
</evidence>
<dbReference type="PIRSF" id="PIRSF004486">
    <property type="entry name" value="MraW"/>
    <property type="match status" value="1"/>
</dbReference>
<dbReference type="InterPro" id="IPR002903">
    <property type="entry name" value="RsmH"/>
</dbReference>
<keyword evidence="9" id="KW-1185">Reference proteome</keyword>
<comment type="subcellular location">
    <subcellularLocation>
        <location evidence="6">Cytoplasm</location>
    </subcellularLocation>
</comment>
<dbReference type="SUPFAM" id="SSF53335">
    <property type="entry name" value="S-adenosyl-L-methionine-dependent methyltransferases"/>
    <property type="match status" value="1"/>
</dbReference>
<dbReference type="EC" id="2.1.1.199" evidence="6"/>
<evidence type="ECO:0000256" key="7">
    <source>
        <dbReference type="SAM" id="MobiDB-lite"/>
    </source>
</evidence>
<proteinExistence type="inferred from homology"/>
<dbReference type="InterPro" id="IPR023397">
    <property type="entry name" value="SAM-dep_MeTrfase_MraW_recog"/>
</dbReference>
<comment type="catalytic activity">
    <reaction evidence="6">
        <text>cytidine(1402) in 16S rRNA + S-adenosyl-L-methionine = N(4)-methylcytidine(1402) in 16S rRNA + S-adenosyl-L-homocysteine + H(+)</text>
        <dbReference type="Rhea" id="RHEA:42928"/>
        <dbReference type="Rhea" id="RHEA-COMP:10286"/>
        <dbReference type="Rhea" id="RHEA-COMP:10287"/>
        <dbReference type="ChEBI" id="CHEBI:15378"/>
        <dbReference type="ChEBI" id="CHEBI:57856"/>
        <dbReference type="ChEBI" id="CHEBI:59789"/>
        <dbReference type="ChEBI" id="CHEBI:74506"/>
        <dbReference type="ChEBI" id="CHEBI:82748"/>
        <dbReference type="EC" id="2.1.1.199"/>
    </reaction>
</comment>
<feature type="binding site" evidence="6">
    <location>
        <position position="56"/>
    </location>
    <ligand>
        <name>S-adenosyl-L-methionine</name>
        <dbReference type="ChEBI" id="CHEBI:59789"/>
    </ligand>
</feature>
<dbReference type="GO" id="GO:0071424">
    <property type="term" value="F:rRNA (cytosine-N4-)-methyltransferase activity"/>
    <property type="evidence" value="ECO:0007669"/>
    <property type="project" value="UniProtKB-UniRule"/>
</dbReference>
<dbReference type="GO" id="GO:0070475">
    <property type="term" value="P:rRNA base methylation"/>
    <property type="evidence" value="ECO:0007669"/>
    <property type="project" value="UniProtKB-UniRule"/>
</dbReference>
<protein>
    <recommendedName>
        <fullName evidence="6">Ribosomal RNA small subunit methyltransferase H</fullName>
        <ecNumber evidence="6">2.1.1.199</ecNumber>
    </recommendedName>
    <alternativeName>
        <fullName evidence="6">16S rRNA m(4)C1402 methyltransferase</fullName>
    </alternativeName>
    <alternativeName>
        <fullName evidence="6">rRNA (cytosine-N(4)-)-methyltransferase RsmH</fullName>
    </alternativeName>
</protein>
<evidence type="ECO:0000256" key="1">
    <source>
        <dbReference type="ARBA" id="ARBA00010396"/>
    </source>
</evidence>
<comment type="caution">
    <text evidence="8">The sequence shown here is derived from an EMBL/GenBank/DDBJ whole genome shotgun (WGS) entry which is preliminary data.</text>
</comment>
<dbReference type="Gene3D" id="1.10.150.170">
    <property type="entry name" value="Putative methyltransferase TM0872, insert domain"/>
    <property type="match status" value="1"/>
</dbReference>